<organism evidence="1 2">
    <name type="scientific">Seinonella peptonophila</name>
    <dbReference type="NCBI Taxonomy" id="112248"/>
    <lineage>
        <taxon>Bacteria</taxon>
        <taxon>Bacillati</taxon>
        <taxon>Bacillota</taxon>
        <taxon>Bacilli</taxon>
        <taxon>Bacillales</taxon>
        <taxon>Thermoactinomycetaceae</taxon>
        <taxon>Seinonella</taxon>
    </lineage>
</organism>
<proteinExistence type="predicted"/>
<reference evidence="1 2" key="1">
    <citation type="submission" date="2016-11" db="EMBL/GenBank/DDBJ databases">
        <authorList>
            <person name="Jaros S."/>
            <person name="Januszkiewicz K."/>
            <person name="Wedrychowicz H."/>
        </authorList>
    </citation>
    <scope>NUCLEOTIDE SEQUENCE [LARGE SCALE GENOMIC DNA]</scope>
    <source>
        <strain evidence="1 2">DSM 44666</strain>
    </source>
</reference>
<dbReference type="AlphaFoldDB" id="A0A1M4VE38"/>
<protein>
    <submittedName>
        <fullName evidence="1">Uncharacterized protein</fullName>
    </submittedName>
</protein>
<evidence type="ECO:0000313" key="2">
    <source>
        <dbReference type="Proteomes" id="UP000184476"/>
    </source>
</evidence>
<keyword evidence="2" id="KW-1185">Reference proteome</keyword>
<accession>A0A1M4VE38</accession>
<dbReference type="InterPro" id="IPR047901">
    <property type="entry name" value="BC1881-like"/>
</dbReference>
<dbReference type="EMBL" id="FQVL01000002">
    <property type="protein sequence ID" value="SHE67187.1"/>
    <property type="molecule type" value="Genomic_DNA"/>
</dbReference>
<dbReference type="NCBIfam" id="NF033495">
    <property type="entry name" value="phage_BC1881"/>
    <property type="match status" value="1"/>
</dbReference>
<dbReference type="STRING" id="112248.SAMN05444392_102315"/>
<sequence>MPRFNVEQNGKWIVFSSIVDDFVSDVMTTDEFVKWLMVEYRATEAEAKDVIEKRGFNMQSIQDCLEYIHIHHGMERVEEVVLELDKQEWTVDLNTMSDDFKSDRDRYLRNKFFGNLICNTTPLKDYSTKEISEELEKREGVSTIFIEPHSNAIITTYQEEINIEGPAIILIKQD</sequence>
<name>A0A1M4VE38_9BACL</name>
<evidence type="ECO:0000313" key="1">
    <source>
        <dbReference type="EMBL" id="SHE67187.1"/>
    </source>
</evidence>
<dbReference type="RefSeq" id="WP_073153812.1">
    <property type="nucleotide sequence ID" value="NZ_FQVL01000002.1"/>
</dbReference>
<gene>
    <name evidence="1" type="ORF">SAMN05444392_102315</name>
</gene>
<dbReference type="Proteomes" id="UP000184476">
    <property type="component" value="Unassembled WGS sequence"/>
</dbReference>